<comment type="similarity">
    <text evidence="6">Belongs to the ABC-2 integral membrane protein family.</text>
</comment>
<keyword evidence="6" id="KW-0813">Transport</keyword>
<organism evidence="8 9">
    <name type="scientific">Kibdelosporangium lantanae</name>
    <dbReference type="NCBI Taxonomy" id="1497396"/>
    <lineage>
        <taxon>Bacteria</taxon>
        <taxon>Bacillati</taxon>
        <taxon>Actinomycetota</taxon>
        <taxon>Actinomycetes</taxon>
        <taxon>Pseudonocardiales</taxon>
        <taxon>Pseudonocardiaceae</taxon>
        <taxon>Kibdelosporangium</taxon>
    </lineage>
</organism>
<feature type="transmembrane region" description="Helical" evidence="6">
    <location>
        <begin position="72"/>
        <end position="93"/>
    </location>
</feature>
<dbReference type="EMBL" id="JBHTIS010001264">
    <property type="protein sequence ID" value="MFD1047814.1"/>
    <property type="molecule type" value="Genomic_DNA"/>
</dbReference>
<protein>
    <recommendedName>
        <fullName evidence="6">Transport permease protein</fullName>
    </recommendedName>
</protein>
<evidence type="ECO:0000259" key="7">
    <source>
        <dbReference type="PROSITE" id="PS51012"/>
    </source>
</evidence>
<feature type="transmembrane region" description="Helical" evidence="6">
    <location>
        <begin position="113"/>
        <end position="136"/>
    </location>
</feature>
<keyword evidence="5" id="KW-0046">Antibiotic resistance</keyword>
<evidence type="ECO:0000256" key="4">
    <source>
        <dbReference type="ARBA" id="ARBA00023136"/>
    </source>
</evidence>
<dbReference type="PIRSF" id="PIRSF006648">
    <property type="entry name" value="DrrB"/>
    <property type="match status" value="1"/>
</dbReference>
<feature type="transmembrane region" description="Helical" evidence="6">
    <location>
        <begin position="182"/>
        <end position="201"/>
    </location>
</feature>
<keyword evidence="6" id="KW-1003">Cell membrane</keyword>
<dbReference type="InterPro" id="IPR000412">
    <property type="entry name" value="ABC_2_transport"/>
</dbReference>
<dbReference type="Proteomes" id="UP001597045">
    <property type="component" value="Unassembled WGS sequence"/>
</dbReference>
<name>A0ABW3MF24_9PSEU</name>
<sequence>MRADRLTKPKSTVLLALGQVRYQLLLLVRNPMGFFFAIVMPLLLLVCLDLLTPETAATMPPGLHYAQFLAPAVAAFGLLNACYVNTITGVVLAREEGMLKRLRGTPLPAWTYLAGRLGSALVTSVVAVAMIVTLAVTAFDVTVSWRTIGYLAGIGGIGAVSFFLLGLAVVTVVPKSETALPVAYGTMLPLAFVSDVFFSSAHAPSWLHDLASALPVAPVTRAMEAAFLPTTQSWPMSTSAMLTVGGWSVAAIGIISLTFRWPFQFR</sequence>
<evidence type="ECO:0000256" key="1">
    <source>
        <dbReference type="ARBA" id="ARBA00004141"/>
    </source>
</evidence>
<evidence type="ECO:0000313" key="9">
    <source>
        <dbReference type="Proteomes" id="UP001597045"/>
    </source>
</evidence>
<comment type="subcellular location">
    <subcellularLocation>
        <location evidence="6">Cell membrane</location>
        <topology evidence="6">Multi-pass membrane protein</topology>
    </subcellularLocation>
    <subcellularLocation>
        <location evidence="1">Membrane</location>
        <topology evidence="1">Multi-pass membrane protein</topology>
    </subcellularLocation>
</comment>
<dbReference type="InterPro" id="IPR052902">
    <property type="entry name" value="ABC-2_transporter"/>
</dbReference>
<keyword evidence="2 6" id="KW-0812">Transmembrane</keyword>
<evidence type="ECO:0000256" key="2">
    <source>
        <dbReference type="ARBA" id="ARBA00022692"/>
    </source>
</evidence>
<reference evidence="9" key="1">
    <citation type="journal article" date="2019" name="Int. J. Syst. Evol. Microbiol.">
        <title>The Global Catalogue of Microorganisms (GCM) 10K type strain sequencing project: providing services to taxonomists for standard genome sequencing and annotation.</title>
        <authorList>
            <consortium name="The Broad Institute Genomics Platform"/>
            <consortium name="The Broad Institute Genome Sequencing Center for Infectious Disease"/>
            <person name="Wu L."/>
            <person name="Ma J."/>
        </authorList>
    </citation>
    <scope>NUCLEOTIDE SEQUENCE [LARGE SCALE GENOMIC DNA]</scope>
    <source>
        <strain evidence="9">JCM 31486</strain>
    </source>
</reference>
<dbReference type="InterPro" id="IPR013525">
    <property type="entry name" value="ABC2_TM"/>
</dbReference>
<evidence type="ECO:0000256" key="6">
    <source>
        <dbReference type="RuleBase" id="RU361157"/>
    </source>
</evidence>
<keyword evidence="4 6" id="KW-0472">Membrane</keyword>
<keyword evidence="9" id="KW-1185">Reference proteome</keyword>
<feature type="non-terminal residue" evidence="8">
    <location>
        <position position="266"/>
    </location>
</feature>
<dbReference type="PANTHER" id="PTHR43027">
    <property type="entry name" value="DOXORUBICIN RESISTANCE ABC TRANSPORTER PERMEASE PROTEIN DRRC-RELATED"/>
    <property type="match status" value="1"/>
</dbReference>
<gene>
    <name evidence="8" type="ORF">ACFQ1S_20880</name>
</gene>
<feature type="transmembrane region" description="Helical" evidence="6">
    <location>
        <begin position="244"/>
        <end position="263"/>
    </location>
</feature>
<dbReference type="PANTHER" id="PTHR43027:SF1">
    <property type="entry name" value="DOXORUBICIN RESISTANCE ABC TRANSPORTER PERMEASE PROTEIN DRRC-RELATED"/>
    <property type="match status" value="1"/>
</dbReference>
<keyword evidence="3 6" id="KW-1133">Transmembrane helix</keyword>
<dbReference type="Pfam" id="PF01061">
    <property type="entry name" value="ABC2_membrane"/>
    <property type="match status" value="1"/>
</dbReference>
<dbReference type="InterPro" id="IPR047817">
    <property type="entry name" value="ABC2_TM_bact-type"/>
</dbReference>
<feature type="transmembrane region" description="Helical" evidence="6">
    <location>
        <begin position="148"/>
        <end position="170"/>
    </location>
</feature>
<evidence type="ECO:0000256" key="3">
    <source>
        <dbReference type="ARBA" id="ARBA00022989"/>
    </source>
</evidence>
<comment type="caution">
    <text evidence="8">The sequence shown here is derived from an EMBL/GenBank/DDBJ whole genome shotgun (WGS) entry which is preliminary data.</text>
</comment>
<dbReference type="PROSITE" id="PS51012">
    <property type="entry name" value="ABC_TM2"/>
    <property type="match status" value="1"/>
</dbReference>
<accession>A0ABW3MF24</accession>
<evidence type="ECO:0000313" key="8">
    <source>
        <dbReference type="EMBL" id="MFD1047814.1"/>
    </source>
</evidence>
<proteinExistence type="inferred from homology"/>
<feature type="domain" description="ABC transmembrane type-2" evidence="7">
    <location>
        <begin position="32"/>
        <end position="262"/>
    </location>
</feature>
<evidence type="ECO:0000256" key="5">
    <source>
        <dbReference type="ARBA" id="ARBA00023251"/>
    </source>
</evidence>
<feature type="transmembrane region" description="Helical" evidence="6">
    <location>
        <begin position="32"/>
        <end position="52"/>
    </location>
</feature>